<feature type="region of interest" description="Disordered" evidence="3">
    <location>
        <begin position="1"/>
        <end position="30"/>
    </location>
</feature>
<dbReference type="SMART" id="SM00252">
    <property type="entry name" value="SH2"/>
    <property type="match status" value="1"/>
</dbReference>
<dbReference type="SUPFAM" id="SSF55550">
    <property type="entry name" value="SH2 domain"/>
    <property type="match status" value="1"/>
</dbReference>
<keyword evidence="6" id="KW-1185">Reference proteome</keyword>
<feature type="compositionally biased region" description="Basic and acidic residues" evidence="3">
    <location>
        <begin position="152"/>
        <end position="169"/>
    </location>
</feature>
<dbReference type="GO" id="GO:0005737">
    <property type="term" value="C:cytoplasm"/>
    <property type="evidence" value="ECO:0007669"/>
    <property type="project" value="UniProtKB-ARBA"/>
</dbReference>
<feature type="domain" description="SH2" evidence="4">
    <location>
        <begin position="312"/>
        <end position="374"/>
    </location>
</feature>
<dbReference type="GO" id="GO:0035556">
    <property type="term" value="P:intracellular signal transduction"/>
    <property type="evidence" value="ECO:0007669"/>
    <property type="project" value="TreeGrafter"/>
</dbReference>
<dbReference type="InterPro" id="IPR000980">
    <property type="entry name" value="SH2"/>
</dbReference>
<keyword evidence="1 2" id="KW-0727">SH2 domain</keyword>
<dbReference type="Pfam" id="PF00017">
    <property type="entry name" value="SH2"/>
    <property type="match status" value="1"/>
</dbReference>
<sequence length="401" mass="44877">QFNHPPVMQIKRERERERVPEAHGRELPEELSSSCIMSFFGKLKTSVLHSGPPAPPRRTDNRSAYGWPEGEFDEEDGDTYEAPPCDRPTIKVQPRQVEEDVYLGFPDRPPNPSITKRQAAPPPRPAKITPVTQNIQLETPPQDSEEFYIDPNEGKSPEVVRKDKPDKKAPIQRPLFRPPAALQKDEEVYLDPHEGQSLHLPEARMKPPVPRAKSVSTIHTNTLKYGLDPKEPNHLMFPQSSLLVSDAACKVVPLEVRRSTLSAQLPPPVSLNVKSVPLDTKLSPPPPSLDSSAFASGVKPTAQGAGLQDREWFAGVCDRKTAEESLFRINKDGAFLVRFSNSQKGSQPYTLVVLYRQTVYNIPLFGSLQEMISHHTKNPILLIDRKSQAKHSTLLLHPARP</sequence>
<feature type="compositionally biased region" description="Acidic residues" evidence="3">
    <location>
        <begin position="70"/>
        <end position="79"/>
    </location>
</feature>
<evidence type="ECO:0000256" key="3">
    <source>
        <dbReference type="SAM" id="MobiDB-lite"/>
    </source>
</evidence>
<accession>A0A553R3N3</accession>
<dbReference type="Gene3D" id="3.30.505.10">
    <property type="entry name" value="SH2 domain"/>
    <property type="match status" value="1"/>
</dbReference>
<evidence type="ECO:0000313" key="5">
    <source>
        <dbReference type="EMBL" id="TRY96773.1"/>
    </source>
</evidence>
<dbReference type="InterPro" id="IPR051751">
    <property type="entry name" value="Immunoreceptor_sig_adapters"/>
</dbReference>
<dbReference type="PROSITE" id="PS50001">
    <property type="entry name" value="SH2"/>
    <property type="match status" value="1"/>
</dbReference>
<protein>
    <recommendedName>
        <fullName evidence="4">SH2 domain-containing protein</fullName>
    </recommendedName>
</protein>
<organism evidence="5 6">
    <name type="scientific">Danionella cerebrum</name>
    <dbReference type="NCBI Taxonomy" id="2873325"/>
    <lineage>
        <taxon>Eukaryota</taxon>
        <taxon>Metazoa</taxon>
        <taxon>Chordata</taxon>
        <taxon>Craniata</taxon>
        <taxon>Vertebrata</taxon>
        <taxon>Euteleostomi</taxon>
        <taxon>Actinopterygii</taxon>
        <taxon>Neopterygii</taxon>
        <taxon>Teleostei</taxon>
        <taxon>Ostariophysi</taxon>
        <taxon>Cypriniformes</taxon>
        <taxon>Danionidae</taxon>
        <taxon>Danioninae</taxon>
        <taxon>Danionella</taxon>
    </lineage>
</organism>
<dbReference type="PRINTS" id="PR00401">
    <property type="entry name" value="SH2DOMAIN"/>
</dbReference>
<dbReference type="OrthoDB" id="10044490at2759"/>
<evidence type="ECO:0000313" key="6">
    <source>
        <dbReference type="Proteomes" id="UP000316079"/>
    </source>
</evidence>
<feature type="compositionally biased region" description="Basic and acidic residues" evidence="3">
    <location>
        <begin position="10"/>
        <end position="28"/>
    </location>
</feature>
<evidence type="ECO:0000256" key="1">
    <source>
        <dbReference type="ARBA" id="ARBA00022999"/>
    </source>
</evidence>
<dbReference type="AlphaFoldDB" id="A0A553R3N3"/>
<evidence type="ECO:0000256" key="2">
    <source>
        <dbReference type="PROSITE-ProRule" id="PRU00191"/>
    </source>
</evidence>
<dbReference type="GO" id="GO:0007169">
    <property type="term" value="P:cell surface receptor protein tyrosine kinase signaling pathway"/>
    <property type="evidence" value="ECO:0007669"/>
    <property type="project" value="TreeGrafter"/>
</dbReference>
<dbReference type="Proteomes" id="UP000316079">
    <property type="component" value="Unassembled WGS sequence"/>
</dbReference>
<feature type="region of interest" description="Disordered" evidence="3">
    <location>
        <begin position="46"/>
        <end position="172"/>
    </location>
</feature>
<dbReference type="PANTHER" id="PTHR14098">
    <property type="entry name" value="SH2 DOMAIN CONTAINING PROTEIN"/>
    <property type="match status" value="1"/>
</dbReference>
<dbReference type="PANTHER" id="PTHR14098:SF17">
    <property type="entry name" value="B-CELL LINKER PROTEIN"/>
    <property type="match status" value="1"/>
</dbReference>
<proteinExistence type="predicted"/>
<feature type="non-terminal residue" evidence="5">
    <location>
        <position position="1"/>
    </location>
</feature>
<name>A0A553R3N3_9TELE</name>
<reference evidence="5 6" key="1">
    <citation type="journal article" date="2019" name="Sci. Data">
        <title>Hybrid genome assembly and annotation of Danionella translucida.</title>
        <authorList>
            <person name="Kadobianskyi M."/>
            <person name="Schulze L."/>
            <person name="Schuelke M."/>
            <person name="Judkewitz B."/>
        </authorList>
    </citation>
    <scope>NUCLEOTIDE SEQUENCE [LARGE SCALE GENOMIC DNA]</scope>
    <source>
        <strain evidence="5 6">Bolton</strain>
    </source>
</reference>
<evidence type="ECO:0000259" key="4">
    <source>
        <dbReference type="PROSITE" id="PS50001"/>
    </source>
</evidence>
<comment type="caution">
    <text evidence="5">The sequence shown here is derived from an EMBL/GenBank/DDBJ whole genome shotgun (WGS) entry which is preliminary data.</text>
</comment>
<feature type="compositionally biased region" description="Polar residues" evidence="3">
    <location>
        <begin position="130"/>
        <end position="142"/>
    </location>
</feature>
<dbReference type="EMBL" id="SRMA01025262">
    <property type="protein sequence ID" value="TRY96773.1"/>
    <property type="molecule type" value="Genomic_DNA"/>
</dbReference>
<gene>
    <name evidence="5" type="ORF">DNTS_014494</name>
</gene>
<dbReference type="InterPro" id="IPR036860">
    <property type="entry name" value="SH2_dom_sf"/>
</dbReference>